<dbReference type="Gene3D" id="3.40.50.1820">
    <property type="entry name" value="alpha/beta hydrolase"/>
    <property type="match status" value="1"/>
</dbReference>
<dbReference type="InterPro" id="IPR051093">
    <property type="entry name" value="Neuroligin/BSAL"/>
</dbReference>
<evidence type="ECO:0000256" key="3">
    <source>
        <dbReference type="ARBA" id="ARBA00022801"/>
    </source>
</evidence>
<feature type="signal peptide" evidence="4">
    <location>
        <begin position="1"/>
        <end position="26"/>
    </location>
</feature>
<dbReference type="PROSITE" id="PS00941">
    <property type="entry name" value="CARBOXYLESTERASE_B_2"/>
    <property type="match status" value="1"/>
</dbReference>
<protein>
    <recommendedName>
        <fullName evidence="4">Carboxylic ester hydrolase</fullName>
        <ecNumber evidence="4">3.1.1.-</ecNumber>
    </recommendedName>
</protein>
<dbReference type="InterPro" id="IPR019819">
    <property type="entry name" value="Carboxylesterase_B_CS"/>
</dbReference>
<dbReference type="RefSeq" id="XP_013397402.1">
    <property type="nucleotide sequence ID" value="XM_013541948.2"/>
</dbReference>
<dbReference type="PROSITE" id="PS00122">
    <property type="entry name" value="CARBOXYLESTERASE_B_1"/>
    <property type="match status" value="1"/>
</dbReference>
<dbReference type="InterPro" id="IPR019826">
    <property type="entry name" value="Carboxylesterase_B_AS"/>
</dbReference>
<evidence type="ECO:0000256" key="1">
    <source>
        <dbReference type="ARBA" id="ARBA00005964"/>
    </source>
</evidence>
<dbReference type="GeneID" id="106164147"/>
<organism evidence="6 7">
    <name type="scientific">Lingula anatina</name>
    <name type="common">Brachiopod</name>
    <name type="synonym">Lingula unguis</name>
    <dbReference type="NCBI Taxonomy" id="7574"/>
    <lineage>
        <taxon>Eukaryota</taxon>
        <taxon>Metazoa</taxon>
        <taxon>Spiralia</taxon>
        <taxon>Lophotrochozoa</taxon>
        <taxon>Brachiopoda</taxon>
        <taxon>Linguliformea</taxon>
        <taxon>Lingulata</taxon>
        <taxon>Lingulida</taxon>
        <taxon>Linguloidea</taxon>
        <taxon>Lingulidae</taxon>
        <taxon>Lingula</taxon>
    </lineage>
</organism>
<dbReference type="EC" id="3.1.1.-" evidence="4"/>
<evidence type="ECO:0000256" key="4">
    <source>
        <dbReference type="RuleBase" id="RU361235"/>
    </source>
</evidence>
<dbReference type="SUPFAM" id="SSF53474">
    <property type="entry name" value="alpha/beta-Hydrolases"/>
    <property type="match status" value="1"/>
</dbReference>
<comment type="similarity">
    <text evidence="1 4">Belongs to the type-B carboxylesterase/lipase family.</text>
</comment>
<dbReference type="AlphaFoldDB" id="A0A1S3IGQ8"/>
<gene>
    <name evidence="7" type="primary">LOC106164147</name>
</gene>
<dbReference type="Proteomes" id="UP000085678">
    <property type="component" value="Unplaced"/>
</dbReference>
<dbReference type="Pfam" id="PF00135">
    <property type="entry name" value="COesterase"/>
    <property type="match status" value="1"/>
</dbReference>
<evidence type="ECO:0000313" key="7">
    <source>
        <dbReference type="RefSeq" id="XP_013397402.1"/>
    </source>
</evidence>
<feature type="domain" description="Carboxylesterase type B" evidence="5">
    <location>
        <begin position="28"/>
        <end position="540"/>
    </location>
</feature>
<sequence length="608" mass="65661">MKGRHVTSLTLTFCILTTFLYRQVSSQGLVNTTNGTLSGIREMIGGKPVHLFLGIPYAKPPVGELRFKNPLPALNWTGVRNATEFGDTCMSASPVSPKMSEDCLTLNIYVPGDVIDSGHSNVTKAVMVWIHGGAYRSGASSEYDFRNFATRGDVIVVSINYRLGALGFLSFEDATVPGNAGLWDQIQALMWIQDNIGNFGGNPNMVTIFGESAGGASASQLSLTTASRGLFQRVICQSGVATAQWSWVAGSYSIAQDLGRLLGCTTTSKMPLLACLKSVDAEKLISASRNVSLPKGVAYAFTPTIDGVMFTSPVTQMLQKPASDVMQHFLSLDFMAGFLNSDGGISLRLLPFDISEGISPGLLRGNFIPEFAKDLSSKFKDFITEKLLDVYFNASADNITTAMSLVDIFTDTAFGVPTVQLLASHASLPARTRGSSHLYYLTMQPSFPHVIRDTPDWFIGANHADELLYMLGEGATGRFNVTFTPPERLVSTAIITYWSNFAKTGNPNTPASLPVRWLPFTSINGSYVDIGNPVEARINLLPKRRSLWFQIMQLIATGGTTPHTPMTSPTTPHASAASSLTSCHTVVGLFVFFAVHTCSALFKSETAV</sequence>
<feature type="chain" id="PRO_5010006959" description="Carboxylic ester hydrolase" evidence="4">
    <location>
        <begin position="27"/>
        <end position="608"/>
    </location>
</feature>
<dbReference type="OrthoDB" id="3200163at2759"/>
<dbReference type="GO" id="GO:0016787">
    <property type="term" value="F:hydrolase activity"/>
    <property type="evidence" value="ECO:0007669"/>
    <property type="project" value="UniProtKB-KW"/>
</dbReference>
<dbReference type="KEGG" id="lak:106164147"/>
<keyword evidence="6" id="KW-1185">Reference proteome</keyword>
<dbReference type="InterPro" id="IPR029058">
    <property type="entry name" value="AB_hydrolase_fold"/>
</dbReference>
<proteinExistence type="inferred from homology"/>
<reference evidence="7" key="1">
    <citation type="submission" date="2025-08" db="UniProtKB">
        <authorList>
            <consortium name="RefSeq"/>
        </authorList>
    </citation>
    <scope>IDENTIFICATION</scope>
    <source>
        <tissue evidence="7">Gonads</tissue>
    </source>
</reference>
<accession>A0A1S3IGQ8</accession>
<dbReference type="InterPro" id="IPR002018">
    <property type="entry name" value="CarbesteraseB"/>
</dbReference>
<dbReference type="InParanoid" id="A0A1S3IGQ8"/>
<name>A0A1S3IGQ8_LINAN</name>
<dbReference type="PANTHER" id="PTHR43903">
    <property type="entry name" value="NEUROLIGIN"/>
    <property type="match status" value="1"/>
</dbReference>
<dbReference type="ESTHER" id="linun-a0a1s3igq8">
    <property type="family name" value="Carb_B_Brachiopoda"/>
</dbReference>
<keyword evidence="3 4" id="KW-0378">Hydrolase</keyword>
<keyword evidence="2 4" id="KW-0732">Signal</keyword>
<dbReference type="FunCoup" id="A0A1S3IGQ8">
    <property type="interactions" value="64"/>
</dbReference>
<evidence type="ECO:0000259" key="5">
    <source>
        <dbReference type="Pfam" id="PF00135"/>
    </source>
</evidence>
<evidence type="ECO:0000256" key="2">
    <source>
        <dbReference type="ARBA" id="ARBA00022729"/>
    </source>
</evidence>
<evidence type="ECO:0000313" key="6">
    <source>
        <dbReference type="Proteomes" id="UP000085678"/>
    </source>
</evidence>